<dbReference type="Gene3D" id="3.30.540.10">
    <property type="entry name" value="Fructose-1,6-Bisphosphatase, subunit A, domain 1"/>
    <property type="match status" value="1"/>
</dbReference>
<dbReference type="Gene3D" id="3.40.190.80">
    <property type="match status" value="1"/>
</dbReference>
<dbReference type="RefSeq" id="WP_084137532.1">
    <property type="nucleotide sequence ID" value="NZ_BIMM01000120.1"/>
</dbReference>
<dbReference type="SUPFAM" id="SSF56655">
    <property type="entry name" value="Carbohydrate phosphatase"/>
    <property type="match status" value="1"/>
</dbReference>
<keyword evidence="4 7" id="KW-0479">Metal-binding</keyword>
<gene>
    <name evidence="9" type="ORF">B8V81_2831</name>
</gene>
<evidence type="ECO:0000256" key="7">
    <source>
        <dbReference type="PIRSR" id="PIRSR600760-2"/>
    </source>
</evidence>
<evidence type="ECO:0000256" key="1">
    <source>
        <dbReference type="ARBA" id="ARBA00001033"/>
    </source>
</evidence>
<dbReference type="GO" id="GO:0007165">
    <property type="term" value="P:signal transduction"/>
    <property type="evidence" value="ECO:0007669"/>
    <property type="project" value="TreeGrafter"/>
</dbReference>
<feature type="binding site" evidence="7">
    <location>
        <position position="100"/>
    </location>
    <ligand>
        <name>Mg(2+)</name>
        <dbReference type="ChEBI" id="CHEBI:18420"/>
        <label>1</label>
        <note>catalytic</note>
    </ligand>
</feature>
<dbReference type="OrthoDB" id="9772456at2"/>
<feature type="binding site" evidence="7">
    <location>
        <position position="73"/>
    </location>
    <ligand>
        <name>Mg(2+)</name>
        <dbReference type="ChEBI" id="CHEBI:18420"/>
        <label>1</label>
        <note>catalytic</note>
    </ligand>
</feature>
<comment type="cofactor">
    <cofactor evidence="2 7 8">
        <name>Mg(2+)</name>
        <dbReference type="ChEBI" id="CHEBI:18420"/>
    </cofactor>
</comment>
<dbReference type="Pfam" id="PF00459">
    <property type="entry name" value="Inositol_P"/>
    <property type="match status" value="1"/>
</dbReference>
<evidence type="ECO:0000313" key="9">
    <source>
        <dbReference type="EMBL" id="PLT44400.1"/>
    </source>
</evidence>
<protein>
    <recommendedName>
        <fullName evidence="8">Inositol-1-monophosphatase</fullName>
        <ecNumber evidence="8">3.1.3.25</ecNumber>
    </recommendedName>
</protein>
<reference evidence="9 10" key="1">
    <citation type="submission" date="2017-05" db="EMBL/GenBank/DDBJ databases">
        <title>Functional genome analysis of Paenibacillus pasadenensis strain R16: insights on endophytic life style and antifungal activity.</title>
        <authorList>
            <person name="Passera A."/>
            <person name="Marcolungo L."/>
            <person name="Casati P."/>
            <person name="Brasca M."/>
            <person name="Quaglino F."/>
            <person name="Delledonne M."/>
        </authorList>
    </citation>
    <scope>NUCLEOTIDE SEQUENCE [LARGE SCALE GENOMIC DNA]</scope>
    <source>
        <strain evidence="9 10">R16</strain>
    </source>
</reference>
<keyword evidence="6 7" id="KW-0460">Magnesium</keyword>
<dbReference type="InterPro" id="IPR000760">
    <property type="entry name" value="Inositol_monophosphatase-like"/>
</dbReference>
<comment type="similarity">
    <text evidence="3 8">Belongs to the inositol monophosphatase superfamily.</text>
</comment>
<evidence type="ECO:0000256" key="6">
    <source>
        <dbReference type="ARBA" id="ARBA00022842"/>
    </source>
</evidence>
<proteinExistence type="inferred from homology"/>
<accession>A0A2N5N234</accession>
<dbReference type="FunFam" id="3.30.540.10:FF:000003">
    <property type="entry name" value="Inositol-1-monophosphatase"/>
    <property type="match status" value="1"/>
</dbReference>
<evidence type="ECO:0000256" key="2">
    <source>
        <dbReference type="ARBA" id="ARBA00001946"/>
    </source>
</evidence>
<dbReference type="GO" id="GO:0008934">
    <property type="term" value="F:inositol monophosphate 1-phosphatase activity"/>
    <property type="evidence" value="ECO:0007669"/>
    <property type="project" value="InterPro"/>
</dbReference>
<dbReference type="PANTHER" id="PTHR20854:SF4">
    <property type="entry name" value="INOSITOL-1-MONOPHOSPHATASE-RELATED"/>
    <property type="match status" value="1"/>
</dbReference>
<dbReference type="GO" id="GO:0046854">
    <property type="term" value="P:phosphatidylinositol phosphate biosynthetic process"/>
    <property type="evidence" value="ECO:0007669"/>
    <property type="project" value="InterPro"/>
</dbReference>
<feature type="binding site" evidence="7">
    <location>
        <position position="225"/>
    </location>
    <ligand>
        <name>Mg(2+)</name>
        <dbReference type="ChEBI" id="CHEBI:18420"/>
        <label>1</label>
        <note>catalytic</note>
    </ligand>
</feature>
<evidence type="ECO:0000256" key="3">
    <source>
        <dbReference type="ARBA" id="ARBA00009759"/>
    </source>
</evidence>
<dbReference type="GO" id="GO:0006020">
    <property type="term" value="P:inositol metabolic process"/>
    <property type="evidence" value="ECO:0007669"/>
    <property type="project" value="TreeGrafter"/>
</dbReference>
<sequence length="282" mass="30394">MNRDQEGGEAMLASAIRYAKEAGDQILRGMSEPYRIRDKANHADLVTEVDLRSEQLLRQAIARDYPDHWILSEETDGAGDPFRFMEQPLPGCGWIVDPIDGTINFVHGIEHFAVSIGIMKDGCLLHGVVYNPSTGELYHASAGKGAYRNGQPIRVSEERSLPDATLATGFQASDWREGSRAIAQMNRIAGTARTVRIFGAASLDLCLVACGRLSGFWHDGLYPWDVAAGLIILLEAGGAATTASAGPYRLSERSLVASNPALQSGLLDALRLKGDEARAGSV</sequence>
<dbReference type="PROSITE" id="PS00629">
    <property type="entry name" value="IMP_1"/>
    <property type="match status" value="1"/>
</dbReference>
<dbReference type="CDD" id="cd01639">
    <property type="entry name" value="IMPase"/>
    <property type="match status" value="1"/>
</dbReference>
<dbReference type="PRINTS" id="PR00377">
    <property type="entry name" value="IMPHPHTASES"/>
</dbReference>
<keyword evidence="5 8" id="KW-0378">Hydrolase</keyword>
<organism evidence="9 10">
    <name type="scientific">Paenibacillus pasadenensis</name>
    <dbReference type="NCBI Taxonomy" id="217090"/>
    <lineage>
        <taxon>Bacteria</taxon>
        <taxon>Bacillati</taxon>
        <taxon>Bacillota</taxon>
        <taxon>Bacilli</taxon>
        <taxon>Bacillales</taxon>
        <taxon>Paenibacillaceae</taxon>
        <taxon>Paenibacillus</taxon>
    </lineage>
</organism>
<dbReference type="Proteomes" id="UP000234789">
    <property type="component" value="Unassembled WGS sequence"/>
</dbReference>
<comment type="catalytic activity">
    <reaction evidence="1 8">
        <text>a myo-inositol phosphate + H2O = myo-inositol + phosphate</text>
        <dbReference type="Rhea" id="RHEA:24056"/>
        <dbReference type="ChEBI" id="CHEBI:15377"/>
        <dbReference type="ChEBI" id="CHEBI:17268"/>
        <dbReference type="ChEBI" id="CHEBI:43474"/>
        <dbReference type="ChEBI" id="CHEBI:84139"/>
        <dbReference type="EC" id="3.1.3.25"/>
    </reaction>
</comment>
<keyword evidence="10" id="KW-1185">Reference proteome</keyword>
<feature type="binding site" evidence="7">
    <location>
        <position position="99"/>
    </location>
    <ligand>
        <name>Mg(2+)</name>
        <dbReference type="ChEBI" id="CHEBI:18420"/>
        <label>1</label>
        <note>catalytic</note>
    </ligand>
</feature>
<dbReference type="GO" id="GO:0046872">
    <property type="term" value="F:metal ion binding"/>
    <property type="evidence" value="ECO:0007669"/>
    <property type="project" value="UniProtKB-KW"/>
</dbReference>
<evidence type="ECO:0000256" key="5">
    <source>
        <dbReference type="ARBA" id="ARBA00022801"/>
    </source>
</evidence>
<comment type="caution">
    <text evidence="9">The sequence shown here is derived from an EMBL/GenBank/DDBJ whole genome shotgun (WGS) entry which is preliminary data.</text>
</comment>
<evidence type="ECO:0000256" key="8">
    <source>
        <dbReference type="RuleBase" id="RU364068"/>
    </source>
</evidence>
<name>A0A2N5N234_9BACL</name>
<dbReference type="PANTHER" id="PTHR20854">
    <property type="entry name" value="INOSITOL MONOPHOSPHATASE"/>
    <property type="match status" value="1"/>
</dbReference>
<dbReference type="EMBL" id="NFEZ01000004">
    <property type="protein sequence ID" value="PLT44400.1"/>
    <property type="molecule type" value="Genomic_DNA"/>
</dbReference>
<evidence type="ECO:0000256" key="4">
    <source>
        <dbReference type="ARBA" id="ARBA00022723"/>
    </source>
</evidence>
<feature type="binding site" evidence="7">
    <location>
        <position position="97"/>
    </location>
    <ligand>
        <name>Mg(2+)</name>
        <dbReference type="ChEBI" id="CHEBI:18420"/>
        <label>1</label>
        <note>catalytic</note>
    </ligand>
</feature>
<dbReference type="PROSITE" id="PS00630">
    <property type="entry name" value="IMP_2"/>
    <property type="match status" value="1"/>
</dbReference>
<dbReference type="InterPro" id="IPR020583">
    <property type="entry name" value="Inositol_monoP_metal-BS"/>
</dbReference>
<dbReference type="EC" id="3.1.3.25" evidence="8"/>
<dbReference type="InterPro" id="IPR020550">
    <property type="entry name" value="Inositol_monophosphatase_CS"/>
</dbReference>
<dbReference type="InterPro" id="IPR033942">
    <property type="entry name" value="IMPase"/>
</dbReference>
<evidence type="ECO:0000313" key="10">
    <source>
        <dbReference type="Proteomes" id="UP000234789"/>
    </source>
</evidence>
<dbReference type="AlphaFoldDB" id="A0A2N5N234"/>